<gene>
    <name evidence="1" type="ORF">C3R40_001620</name>
    <name evidence="2" type="ORF">C3R40_07535</name>
</gene>
<evidence type="ECO:0000313" key="3">
    <source>
        <dbReference type="Proteomes" id="UP000237365"/>
    </source>
</evidence>
<evidence type="ECO:0000313" key="2">
    <source>
        <dbReference type="EMBL" id="POP17316.1"/>
    </source>
</evidence>
<organism evidence="2">
    <name type="scientific">Serratia marcescens</name>
    <dbReference type="NCBI Taxonomy" id="615"/>
    <lineage>
        <taxon>Bacteria</taxon>
        <taxon>Pseudomonadati</taxon>
        <taxon>Pseudomonadota</taxon>
        <taxon>Gammaproteobacteria</taxon>
        <taxon>Enterobacterales</taxon>
        <taxon>Yersiniaceae</taxon>
        <taxon>Serratia</taxon>
    </lineage>
</organism>
<reference evidence="1 3" key="2">
    <citation type="submission" date="2024-07" db="EMBL/GenBank/DDBJ databases">
        <title>Making a pathogen? Evaluating the impact of protist predation on the evolution of virulence in Serratia marcescens.</title>
        <authorList>
            <person name="Hopkins H."/>
            <person name="Lopezguerra C."/>
            <person name="Lau M.-J."/>
        </authorList>
    </citation>
    <scope>NUCLEOTIDE SEQUENCE [LARGE SCALE GENOMIC DNA]</scope>
    <source>
        <strain evidence="1 3">KZ19</strain>
    </source>
</reference>
<accession>A0AAP8PWQ4</accession>
<dbReference type="RefSeq" id="WP_103681851.1">
    <property type="nucleotide sequence ID" value="NZ_JBQPLU010000018.1"/>
</dbReference>
<reference evidence="2" key="1">
    <citation type="submission" date="2018-01" db="EMBL/GenBank/DDBJ databases">
        <title>The opportunistic pathogen Serratia marcescens is an overlooked threat to honeybees.</title>
        <authorList>
            <person name="Raymann K."/>
            <person name="Shaffer Z."/>
            <person name="Coon K."/>
            <person name="Salisbury S."/>
            <person name="Moran N.A."/>
        </authorList>
    </citation>
    <scope>NUCLEOTIDE SEQUENCE [LARGE SCALE GENOMIC DNA]</scope>
    <source>
        <strain evidence="2">KZ19</strain>
    </source>
</reference>
<dbReference type="EMBL" id="PQGI01000006">
    <property type="protein sequence ID" value="POP17316.1"/>
    <property type="molecule type" value="Genomic_DNA"/>
</dbReference>
<name>A0AAP8PWQ4_SERMA</name>
<dbReference type="Proteomes" id="UP000237365">
    <property type="component" value="Unassembled WGS sequence"/>
</dbReference>
<evidence type="ECO:0000313" key="1">
    <source>
        <dbReference type="EMBL" id="MEX3185317.1"/>
    </source>
</evidence>
<dbReference type="AlphaFoldDB" id="A0AAP8PWQ4"/>
<proteinExistence type="predicted"/>
<reference evidence="1 3" key="3">
    <citation type="submission" date="2024-07" db="EMBL/GenBank/DDBJ databases">
        <authorList>
            <person name="Raymann K."/>
        </authorList>
    </citation>
    <scope>NUCLEOTIDE SEQUENCE [LARGE SCALE GENOMIC DNA]</scope>
    <source>
        <strain evidence="1 3">KZ19</strain>
    </source>
</reference>
<dbReference type="EMBL" id="PQGI02000001">
    <property type="protein sequence ID" value="MEX3185317.1"/>
    <property type="molecule type" value="Genomic_DNA"/>
</dbReference>
<sequence length="307" mass="33498">MSRRTRWGDLGIIVWVMLAAKEAQAVESALAGTYAKLALLSVSDDINAASFRSEEIRYTRYSLPWQFGALPLTDNLSWVSQMRVNWLDVRSVEAIDYSDYGQSLLTPRWSVSSLVGSGHFSQAISASLTLNYGGSIGLLKFENRSHLSGALSQEAYSQLKNSGIVGATSNILQVSPSTGVTYQYRRMNGDTLTLDGRLSWHALFPVGGERGSVKAGADTGTWSLRAEYRFAQVFKVAATPVDILLSEQPGGFWGKGYRDIDFGFISETALAAEAPVRVFGSAYRVRVGAGWLKNDKGTGMSIIVNLR</sequence>
<protein>
    <submittedName>
        <fullName evidence="2">Uncharacterized protein</fullName>
    </submittedName>
</protein>
<comment type="caution">
    <text evidence="2">The sequence shown here is derived from an EMBL/GenBank/DDBJ whole genome shotgun (WGS) entry which is preliminary data.</text>
</comment>